<name>A0ACC8XIV2_9FIRM</name>
<proteinExistence type="predicted"/>
<organism evidence="1 2">
    <name type="scientific">Candidatus Epulonipiscium fishelsonii</name>
    <dbReference type="NCBI Taxonomy" id="77094"/>
    <lineage>
        <taxon>Bacteria</taxon>
        <taxon>Bacillati</taxon>
        <taxon>Bacillota</taxon>
        <taxon>Clostridia</taxon>
        <taxon>Lachnospirales</taxon>
        <taxon>Lachnospiraceae</taxon>
        <taxon>Candidatus Epulonipiscium</taxon>
    </lineage>
</organism>
<evidence type="ECO:0000313" key="2">
    <source>
        <dbReference type="Proteomes" id="UP000188637"/>
    </source>
</evidence>
<dbReference type="Proteomes" id="UP000188637">
    <property type="component" value="Unassembled WGS sequence"/>
</dbReference>
<comment type="caution">
    <text evidence="1">The sequence shown here is derived from an EMBL/GenBank/DDBJ whole genome shotgun (WGS) entry which is preliminary data.</text>
</comment>
<accession>A0ACC8XIV2</accession>
<sequence length="236" mass="25981">MFSRTEMLIGKEALEKLHCTKVAIFGIGGVGSYVAEALARTGVGHLVLIDSDNIVISNINRQIHATHETIGKSKVNVMKERILSINPNINVTTFQMLYNKETASKLLSTEYDYVVDAIDMVTSKIDLIERCTNLNIPIISSMGAGNKLDPTKLEITDIYKTNVCPLAKVIRHELRKRGIKKLKVIYSKETPAKPISVNEEASRKQTPSSVIFVPATAGLIIASEVIRSIISNSDET</sequence>
<gene>
    <name evidence="1" type="ORF">AN640_01070</name>
</gene>
<protein>
    <submittedName>
        <fullName evidence="1">tRNA cyclic N6-threonylcarbamoyladenosine(37) synthase TcdA</fullName>
    </submittedName>
</protein>
<evidence type="ECO:0000313" key="1">
    <source>
        <dbReference type="EMBL" id="ONI44692.1"/>
    </source>
</evidence>
<dbReference type="EMBL" id="LJHD01000101">
    <property type="protein sequence ID" value="ONI44692.1"/>
    <property type="molecule type" value="Genomic_DNA"/>
</dbReference>
<keyword evidence="2" id="KW-1185">Reference proteome</keyword>
<reference evidence="1" key="1">
    <citation type="submission" date="2016-08" db="EMBL/GenBank/DDBJ databases">
        <authorList>
            <person name="Ngugi D.K."/>
            <person name="Miyake S."/>
            <person name="Stingl U."/>
        </authorList>
    </citation>
    <scope>NUCLEOTIDE SEQUENCE</scope>
    <source>
        <strain evidence="1">SCG-D08WGA-EpuloA1</strain>
    </source>
</reference>